<name>A0ABP5RUR8_9ACTN</name>
<evidence type="ECO:0000256" key="2">
    <source>
        <dbReference type="ARBA" id="ARBA00022692"/>
    </source>
</evidence>
<dbReference type="InterPro" id="IPR036640">
    <property type="entry name" value="ABC1_TM_sf"/>
</dbReference>
<dbReference type="PROSITE" id="PS00211">
    <property type="entry name" value="ABC_TRANSPORTER_1"/>
    <property type="match status" value="1"/>
</dbReference>
<evidence type="ECO:0000256" key="3">
    <source>
        <dbReference type="ARBA" id="ARBA00022741"/>
    </source>
</evidence>
<proteinExistence type="predicted"/>
<evidence type="ECO:0000259" key="9">
    <source>
        <dbReference type="PROSITE" id="PS50929"/>
    </source>
</evidence>
<dbReference type="Proteomes" id="UP001500305">
    <property type="component" value="Unassembled WGS sequence"/>
</dbReference>
<keyword evidence="6 7" id="KW-0472">Membrane</keyword>
<dbReference type="Gene3D" id="3.40.50.300">
    <property type="entry name" value="P-loop containing nucleotide triphosphate hydrolases"/>
    <property type="match status" value="1"/>
</dbReference>
<keyword evidence="2 7" id="KW-0812">Transmembrane</keyword>
<organism evidence="10 11">
    <name type="scientific">Kitasatospora cystarginea</name>
    <dbReference type="NCBI Taxonomy" id="58350"/>
    <lineage>
        <taxon>Bacteria</taxon>
        <taxon>Bacillati</taxon>
        <taxon>Actinomycetota</taxon>
        <taxon>Actinomycetes</taxon>
        <taxon>Kitasatosporales</taxon>
        <taxon>Streptomycetaceae</taxon>
        <taxon>Kitasatospora</taxon>
    </lineage>
</organism>
<feature type="transmembrane region" description="Helical" evidence="7">
    <location>
        <begin position="55"/>
        <end position="80"/>
    </location>
</feature>
<keyword evidence="5 7" id="KW-1133">Transmembrane helix</keyword>
<feature type="transmembrane region" description="Helical" evidence="7">
    <location>
        <begin position="248"/>
        <end position="268"/>
    </location>
</feature>
<dbReference type="InterPro" id="IPR027417">
    <property type="entry name" value="P-loop_NTPase"/>
</dbReference>
<dbReference type="InterPro" id="IPR017871">
    <property type="entry name" value="ABC_transporter-like_CS"/>
</dbReference>
<dbReference type="InterPro" id="IPR003593">
    <property type="entry name" value="AAA+_ATPase"/>
</dbReference>
<dbReference type="PANTHER" id="PTHR43394:SF1">
    <property type="entry name" value="ATP-BINDING CASSETTE SUB-FAMILY B MEMBER 10, MITOCHONDRIAL"/>
    <property type="match status" value="1"/>
</dbReference>
<dbReference type="Pfam" id="PF00005">
    <property type="entry name" value="ABC_tran"/>
    <property type="match status" value="1"/>
</dbReference>
<keyword evidence="11" id="KW-1185">Reference proteome</keyword>
<dbReference type="SUPFAM" id="SSF52540">
    <property type="entry name" value="P-loop containing nucleoside triphosphate hydrolases"/>
    <property type="match status" value="1"/>
</dbReference>
<keyword evidence="4 10" id="KW-0067">ATP-binding</keyword>
<evidence type="ECO:0000313" key="11">
    <source>
        <dbReference type="Proteomes" id="UP001500305"/>
    </source>
</evidence>
<dbReference type="Gene3D" id="1.20.1560.10">
    <property type="entry name" value="ABC transporter type 1, transmembrane domain"/>
    <property type="match status" value="1"/>
</dbReference>
<keyword evidence="3" id="KW-0547">Nucleotide-binding</keyword>
<feature type="domain" description="ABC transmembrane type-1" evidence="9">
    <location>
        <begin position="21"/>
        <end position="305"/>
    </location>
</feature>
<evidence type="ECO:0000259" key="8">
    <source>
        <dbReference type="PROSITE" id="PS50893"/>
    </source>
</evidence>
<dbReference type="InterPro" id="IPR039421">
    <property type="entry name" value="Type_1_exporter"/>
</dbReference>
<evidence type="ECO:0000256" key="5">
    <source>
        <dbReference type="ARBA" id="ARBA00022989"/>
    </source>
</evidence>
<protein>
    <submittedName>
        <fullName evidence="10">ABC transporter ATP-binding protein</fullName>
    </submittedName>
</protein>
<dbReference type="GO" id="GO:0005524">
    <property type="term" value="F:ATP binding"/>
    <property type="evidence" value="ECO:0007669"/>
    <property type="project" value="UniProtKB-KW"/>
</dbReference>
<evidence type="ECO:0000256" key="6">
    <source>
        <dbReference type="ARBA" id="ARBA00023136"/>
    </source>
</evidence>
<dbReference type="PANTHER" id="PTHR43394">
    <property type="entry name" value="ATP-DEPENDENT PERMEASE MDL1, MITOCHONDRIAL"/>
    <property type="match status" value="1"/>
</dbReference>
<feature type="transmembrane region" description="Helical" evidence="7">
    <location>
        <begin position="160"/>
        <end position="179"/>
    </location>
</feature>
<feature type="transmembrane region" description="Helical" evidence="7">
    <location>
        <begin position="274"/>
        <end position="298"/>
    </location>
</feature>
<evidence type="ECO:0000256" key="7">
    <source>
        <dbReference type="SAM" id="Phobius"/>
    </source>
</evidence>
<accession>A0ABP5RUR8</accession>
<dbReference type="EMBL" id="BAAATR010000055">
    <property type="protein sequence ID" value="GAA2276739.1"/>
    <property type="molecule type" value="Genomic_DNA"/>
</dbReference>
<dbReference type="InterPro" id="IPR011527">
    <property type="entry name" value="ABC1_TM_dom"/>
</dbReference>
<dbReference type="Pfam" id="PF00664">
    <property type="entry name" value="ABC_membrane"/>
    <property type="match status" value="1"/>
</dbReference>
<dbReference type="SUPFAM" id="SSF90123">
    <property type="entry name" value="ABC transporter transmembrane region"/>
    <property type="match status" value="1"/>
</dbReference>
<sequence length="601" mass="64372">MTAGALRLGWQASPLGVVGQLLLALVSGVLPAVTSYLGKLLVDDLVGRAAVSGGRIAVLAAAVALLGGLGTALSSVAGFAGTVMGRAVNLTAQDRLYRRINDFRGLRPFEDPQTQDTIRLAEQSAQDAPRQVLEFAVATVRSAVTIAGFLGTVLVFWPPMALLLLGTIVVAAVGQLKVAQHAAASTKRMISTVRRQFFYRQLLTDRRAAMEIRLFGAGPMLHGRAVESLRETSDASVAVARRNTLVQVLLALLAAAVAAAAGVAIAHQVRQGRITIGAMTLFTTAVASVQGALSGVLIQLGRTDEVLQHFGHYLALMRMPQDLPDGPTAPAPLRSGITFEDVWFRYGPDSPWVLQGVDLVLPRGQAIGLVGVNGAGKSTLVKLLCRFYDPERGRILWDGTDIRTLSVAELRRRIGVTFQDFMTYDMSARDNIGVGSPELLTDLDRIRDAAARADIDATLTALPRGYDTLLSRVFLDSKKDKGALLSGGQWQRVALARSLLRTSADLLILDEPNSGLDPLAERRVHRTLDRHRSGRTSLLVSHRLSALRGADLIVVLAEGRIVEQGAHELLLSRGGLYAELFEAQAEGYQYAAARGGERIGG</sequence>
<evidence type="ECO:0000256" key="1">
    <source>
        <dbReference type="ARBA" id="ARBA00004651"/>
    </source>
</evidence>
<dbReference type="InterPro" id="IPR003439">
    <property type="entry name" value="ABC_transporter-like_ATP-bd"/>
</dbReference>
<evidence type="ECO:0000256" key="4">
    <source>
        <dbReference type="ARBA" id="ARBA00022840"/>
    </source>
</evidence>
<gene>
    <name evidence="10" type="ORF">GCM10010430_73300</name>
</gene>
<dbReference type="PROSITE" id="PS50929">
    <property type="entry name" value="ABC_TM1F"/>
    <property type="match status" value="1"/>
</dbReference>
<evidence type="ECO:0000313" key="10">
    <source>
        <dbReference type="EMBL" id="GAA2276739.1"/>
    </source>
</evidence>
<comment type="subcellular location">
    <subcellularLocation>
        <location evidence="1">Cell membrane</location>
        <topology evidence="1">Multi-pass membrane protein</topology>
    </subcellularLocation>
</comment>
<feature type="domain" description="ABC transporter" evidence="8">
    <location>
        <begin position="337"/>
        <end position="583"/>
    </location>
</feature>
<dbReference type="SMART" id="SM00382">
    <property type="entry name" value="AAA"/>
    <property type="match status" value="1"/>
</dbReference>
<dbReference type="PROSITE" id="PS50893">
    <property type="entry name" value="ABC_TRANSPORTER_2"/>
    <property type="match status" value="1"/>
</dbReference>
<comment type="caution">
    <text evidence="10">The sequence shown here is derived from an EMBL/GenBank/DDBJ whole genome shotgun (WGS) entry which is preliminary data.</text>
</comment>
<reference evidence="11" key="1">
    <citation type="journal article" date="2019" name="Int. J. Syst. Evol. Microbiol.">
        <title>The Global Catalogue of Microorganisms (GCM) 10K type strain sequencing project: providing services to taxonomists for standard genome sequencing and annotation.</title>
        <authorList>
            <consortium name="The Broad Institute Genomics Platform"/>
            <consortium name="The Broad Institute Genome Sequencing Center for Infectious Disease"/>
            <person name="Wu L."/>
            <person name="Ma J."/>
        </authorList>
    </citation>
    <scope>NUCLEOTIDE SEQUENCE [LARGE SCALE GENOMIC DNA]</scope>
    <source>
        <strain evidence="11">JCM 7356</strain>
    </source>
</reference>
<dbReference type="RefSeq" id="WP_344640902.1">
    <property type="nucleotide sequence ID" value="NZ_BAAATR010000055.1"/>
</dbReference>